<dbReference type="InterPro" id="IPR045229">
    <property type="entry name" value="TPP_enz"/>
</dbReference>
<dbReference type="Pfam" id="PF02776">
    <property type="entry name" value="TPP_enzyme_N"/>
    <property type="match status" value="1"/>
</dbReference>
<feature type="domain" description="Thiamine pyrophosphate enzyme TPP-binding" evidence="6">
    <location>
        <begin position="380"/>
        <end position="526"/>
    </location>
</feature>
<evidence type="ECO:0000256" key="3">
    <source>
        <dbReference type="ARBA" id="ARBA00023052"/>
    </source>
</evidence>
<dbReference type="GO" id="GO:0000287">
    <property type="term" value="F:magnesium ion binding"/>
    <property type="evidence" value="ECO:0007669"/>
    <property type="project" value="InterPro"/>
</dbReference>
<dbReference type="InterPro" id="IPR012001">
    <property type="entry name" value="Thiamin_PyroP_enz_TPP-bd_dom"/>
</dbReference>
<dbReference type="GO" id="GO:0009099">
    <property type="term" value="P:L-valine biosynthetic process"/>
    <property type="evidence" value="ECO:0007669"/>
    <property type="project" value="TreeGrafter"/>
</dbReference>
<organism evidence="8 9">
    <name type="scientific">Rhizorhabdus dicambivorans</name>
    <dbReference type="NCBI Taxonomy" id="1850238"/>
    <lineage>
        <taxon>Bacteria</taxon>
        <taxon>Pseudomonadati</taxon>
        <taxon>Pseudomonadota</taxon>
        <taxon>Alphaproteobacteria</taxon>
        <taxon>Sphingomonadales</taxon>
        <taxon>Sphingomonadaceae</taxon>
        <taxon>Rhizorhabdus</taxon>
    </lineage>
</organism>
<keyword evidence="3 4" id="KW-0786">Thiamine pyrophosphate</keyword>
<dbReference type="InterPro" id="IPR029035">
    <property type="entry name" value="DHS-like_NAD/FAD-binding_dom"/>
</dbReference>
<dbReference type="InterPro" id="IPR012000">
    <property type="entry name" value="Thiamin_PyroP_enz_cen_dom"/>
</dbReference>
<dbReference type="SUPFAM" id="SSF52518">
    <property type="entry name" value="Thiamin diphosphate-binding fold (THDP-binding)"/>
    <property type="match status" value="2"/>
</dbReference>
<dbReference type="GO" id="GO:0050660">
    <property type="term" value="F:flavin adenine dinucleotide binding"/>
    <property type="evidence" value="ECO:0007669"/>
    <property type="project" value="TreeGrafter"/>
</dbReference>
<dbReference type="InterPro" id="IPR000399">
    <property type="entry name" value="TPP-bd_CS"/>
</dbReference>
<dbReference type="GO" id="GO:0005948">
    <property type="term" value="C:acetolactate synthase complex"/>
    <property type="evidence" value="ECO:0007669"/>
    <property type="project" value="TreeGrafter"/>
</dbReference>
<comment type="cofactor">
    <cofactor evidence="1">
        <name>thiamine diphosphate</name>
        <dbReference type="ChEBI" id="CHEBI:58937"/>
    </cofactor>
</comment>
<reference evidence="8 9" key="1">
    <citation type="submission" date="2017-09" db="EMBL/GenBank/DDBJ databases">
        <title>The Catabolism of 3,6-Dichlorosalicylic acid is Initiated by the Cytochrome P450 Monooxygenase DsmABC in Rhizorhabdus dicambivorans Ndbn-20.</title>
        <authorList>
            <person name="Na L."/>
        </authorList>
    </citation>
    <scope>NUCLEOTIDE SEQUENCE [LARGE SCALE GENOMIC DNA]</scope>
    <source>
        <strain evidence="8 9">Ndbn-20m</strain>
    </source>
</reference>
<dbReference type="EMBL" id="NWUF01000026">
    <property type="protein sequence ID" value="PCE40530.1"/>
    <property type="molecule type" value="Genomic_DNA"/>
</dbReference>
<proteinExistence type="inferred from homology"/>
<evidence type="ECO:0000259" key="7">
    <source>
        <dbReference type="Pfam" id="PF02776"/>
    </source>
</evidence>
<evidence type="ECO:0000259" key="6">
    <source>
        <dbReference type="Pfam" id="PF02775"/>
    </source>
</evidence>
<dbReference type="KEGG" id="rdi:CMV14_07390"/>
<sequence>MMKGHEAVARALLDHGVDPIFGVLGNANIFVLDSFRRLGGRYVPAGNEGGAVLMGLAHGRCSGKVGVATVTHGPGLCNSITALVEGVKSRVPFVLLCGDTAHTNRESTQNIAQRELVLSIGAGFEEAISPETLLGDIARAFRRAELEKRPIALNFPTDFQWADVEYRPTKLLNFERRALVPASDDLDNAIGMIAAASKPIIVAGRGAATARGKAALIKLAERTGGLLATTVQARELFDGEPYNLGVFGTLSTPAAVDEIVASDCVMFFGCSMNSYTTSKGAFIEGKRVIQCDNDPAAICRFVEPDAGLLGEADLVAEALIGLLDMAEIPPSGYRDPALPARLAASHLDLPDTSTETTVDFYKALIAIGDAIPRDRVLVNDCGRFVVEGLKVFRVKNPQLYYFGIMSGCIGLGLASAVGASFAAPDLPTLLVTGDGGFMNNGLLEFNTAVRMGVDLICVVCNDSAYGMEVAEFTCRDLPPDIALMNWPDFAPLAEALGGQGVTVRNDDDLQKAIEAIQNRKGPLLIDLKIDTLAMPNPFH</sequence>
<evidence type="ECO:0000313" key="8">
    <source>
        <dbReference type="EMBL" id="PCE40530.1"/>
    </source>
</evidence>
<accession>A0A2A4FS37</accession>
<dbReference type="GO" id="GO:0003984">
    <property type="term" value="F:acetolactate synthase activity"/>
    <property type="evidence" value="ECO:0007669"/>
    <property type="project" value="TreeGrafter"/>
</dbReference>
<dbReference type="Gene3D" id="3.40.50.1220">
    <property type="entry name" value="TPP-binding domain"/>
    <property type="match status" value="1"/>
</dbReference>
<dbReference type="RefSeq" id="WP_066967420.1">
    <property type="nucleotide sequence ID" value="NZ_CP023449.1"/>
</dbReference>
<dbReference type="SUPFAM" id="SSF52467">
    <property type="entry name" value="DHS-like NAD/FAD-binding domain"/>
    <property type="match status" value="1"/>
</dbReference>
<evidence type="ECO:0000313" key="9">
    <source>
        <dbReference type="Proteomes" id="UP000218934"/>
    </source>
</evidence>
<dbReference type="CDD" id="cd00568">
    <property type="entry name" value="TPP_enzymes"/>
    <property type="match status" value="1"/>
</dbReference>
<dbReference type="InterPro" id="IPR011766">
    <property type="entry name" value="TPP_enzyme_TPP-bd"/>
</dbReference>
<dbReference type="CDD" id="cd07035">
    <property type="entry name" value="TPP_PYR_POX_like"/>
    <property type="match status" value="1"/>
</dbReference>
<evidence type="ECO:0000256" key="4">
    <source>
        <dbReference type="RuleBase" id="RU362132"/>
    </source>
</evidence>
<dbReference type="OrthoDB" id="4494979at2"/>
<dbReference type="PANTHER" id="PTHR18968:SF13">
    <property type="entry name" value="ACETOLACTATE SYNTHASE CATALYTIC SUBUNIT, MITOCHONDRIAL"/>
    <property type="match status" value="1"/>
</dbReference>
<dbReference type="Pfam" id="PF00205">
    <property type="entry name" value="TPP_enzyme_M"/>
    <property type="match status" value="1"/>
</dbReference>
<dbReference type="Gene3D" id="3.40.50.970">
    <property type="match status" value="2"/>
</dbReference>
<gene>
    <name evidence="8" type="ORF">COO09_19585</name>
</gene>
<evidence type="ECO:0000256" key="1">
    <source>
        <dbReference type="ARBA" id="ARBA00001964"/>
    </source>
</evidence>
<dbReference type="AlphaFoldDB" id="A0A2A4FS37"/>
<keyword evidence="9" id="KW-1185">Reference proteome</keyword>
<dbReference type="PANTHER" id="PTHR18968">
    <property type="entry name" value="THIAMINE PYROPHOSPHATE ENZYMES"/>
    <property type="match status" value="1"/>
</dbReference>
<comment type="caution">
    <text evidence="8">The sequence shown here is derived from an EMBL/GenBank/DDBJ whole genome shotgun (WGS) entry which is preliminary data.</text>
</comment>
<feature type="domain" description="Thiamine pyrophosphate enzyme central" evidence="5">
    <location>
        <begin position="187"/>
        <end position="319"/>
    </location>
</feature>
<dbReference type="Proteomes" id="UP000218934">
    <property type="component" value="Unassembled WGS sequence"/>
</dbReference>
<feature type="domain" description="Thiamine pyrophosphate enzyme N-terminal TPP-binding" evidence="7">
    <location>
        <begin position="2"/>
        <end position="112"/>
    </location>
</feature>
<name>A0A2A4FS37_9SPHN</name>
<dbReference type="PROSITE" id="PS00187">
    <property type="entry name" value="TPP_ENZYMES"/>
    <property type="match status" value="1"/>
</dbReference>
<evidence type="ECO:0000259" key="5">
    <source>
        <dbReference type="Pfam" id="PF00205"/>
    </source>
</evidence>
<evidence type="ECO:0000256" key="2">
    <source>
        <dbReference type="ARBA" id="ARBA00007812"/>
    </source>
</evidence>
<comment type="similarity">
    <text evidence="2 4">Belongs to the TPP enzyme family.</text>
</comment>
<dbReference type="GO" id="GO:0030976">
    <property type="term" value="F:thiamine pyrophosphate binding"/>
    <property type="evidence" value="ECO:0007669"/>
    <property type="project" value="InterPro"/>
</dbReference>
<protein>
    <submittedName>
        <fullName evidence="8">Acetolactate synthase</fullName>
    </submittedName>
</protein>
<dbReference type="Pfam" id="PF02775">
    <property type="entry name" value="TPP_enzyme_C"/>
    <property type="match status" value="1"/>
</dbReference>
<dbReference type="GO" id="GO:0009097">
    <property type="term" value="P:isoleucine biosynthetic process"/>
    <property type="evidence" value="ECO:0007669"/>
    <property type="project" value="TreeGrafter"/>
</dbReference>
<dbReference type="InterPro" id="IPR029061">
    <property type="entry name" value="THDP-binding"/>
</dbReference>